<reference evidence="1" key="1">
    <citation type="journal article" date="2021" name="Nat. Commun.">
        <title>Genetic determinants of endophytism in the Arabidopsis root mycobiome.</title>
        <authorList>
            <person name="Mesny F."/>
            <person name="Miyauchi S."/>
            <person name="Thiergart T."/>
            <person name="Pickel B."/>
            <person name="Atanasova L."/>
            <person name="Karlsson M."/>
            <person name="Huettel B."/>
            <person name="Barry K.W."/>
            <person name="Haridas S."/>
            <person name="Chen C."/>
            <person name="Bauer D."/>
            <person name="Andreopoulos W."/>
            <person name="Pangilinan J."/>
            <person name="LaButti K."/>
            <person name="Riley R."/>
            <person name="Lipzen A."/>
            <person name="Clum A."/>
            <person name="Drula E."/>
            <person name="Henrissat B."/>
            <person name="Kohler A."/>
            <person name="Grigoriev I.V."/>
            <person name="Martin F.M."/>
            <person name="Hacquard S."/>
        </authorList>
    </citation>
    <scope>NUCLEOTIDE SEQUENCE</scope>
    <source>
        <strain evidence="1">MPI-CAGE-AT-0147</strain>
    </source>
</reference>
<keyword evidence="2" id="KW-1185">Reference proteome</keyword>
<dbReference type="Proteomes" id="UP000738349">
    <property type="component" value="Unassembled WGS sequence"/>
</dbReference>
<proteinExistence type="predicted"/>
<name>A0A9P9EQR3_9HYPO</name>
<evidence type="ECO:0000313" key="2">
    <source>
        <dbReference type="Proteomes" id="UP000738349"/>
    </source>
</evidence>
<dbReference type="EMBL" id="JAGMUV010000010">
    <property type="protein sequence ID" value="KAH7141913.1"/>
    <property type="molecule type" value="Genomic_DNA"/>
</dbReference>
<dbReference type="AlphaFoldDB" id="A0A9P9EQR3"/>
<evidence type="ECO:0000313" key="1">
    <source>
        <dbReference type="EMBL" id="KAH7141913.1"/>
    </source>
</evidence>
<sequence length="183" mass="20331">MTTETLEHIKDNAPVDKTASEAHIGYLVGYRASMPFLIWIPSLRKTEVIVSANVGFNEAATYDPVREKEAAAVQEYTYEILKQMTQVNSKQGFSRYHYEIVLGVGGDDLDVQPGRPIAAPEGFRKEVTHDKPLIQIEESTGDVFLTPPASNEGGTVNTISNREVQELIADDFNDDKNSLETQQ</sequence>
<comment type="caution">
    <text evidence="1">The sequence shown here is derived from an EMBL/GenBank/DDBJ whole genome shotgun (WGS) entry which is preliminary data.</text>
</comment>
<gene>
    <name evidence="1" type="ORF">EDB81DRAFT_884969</name>
</gene>
<dbReference type="OrthoDB" id="4731637at2759"/>
<organism evidence="1 2">
    <name type="scientific">Dactylonectria macrodidyma</name>
    <dbReference type="NCBI Taxonomy" id="307937"/>
    <lineage>
        <taxon>Eukaryota</taxon>
        <taxon>Fungi</taxon>
        <taxon>Dikarya</taxon>
        <taxon>Ascomycota</taxon>
        <taxon>Pezizomycotina</taxon>
        <taxon>Sordariomycetes</taxon>
        <taxon>Hypocreomycetidae</taxon>
        <taxon>Hypocreales</taxon>
        <taxon>Nectriaceae</taxon>
        <taxon>Dactylonectria</taxon>
    </lineage>
</organism>
<accession>A0A9P9EQR3</accession>
<protein>
    <submittedName>
        <fullName evidence="1">Uncharacterized protein</fullName>
    </submittedName>
</protein>